<proteinExistence type="predicted"/>
<evidence type="ECO:0000256" key="1">
    <source>
        <dbReference type="ARBA" id="ARBA00004141"/>
    </source>
</evidence>
<evidence type="ECO:0000256" key="3">
    <source>
        <dbReference type="ARBA" id="ARBA00022989"/>
    </source>
</evidence>
<organism evidence="6 7">
    <name type="scientific">Arenicella xantha</name>
    <dbReference type="NCBI Taxonomy" id="644221"/>
    <lineage>
        <taxon>Bacteria</taxon>
        <taxon>Pseudomonadati</taxon>
        <taxon>Pseudomonadota</taxon>
        <taxon>Gammaproteobacteria</taxon>
        <taxon>Arenicellales</taxon>
        <taxon>Arenicellaceae</taxon>
        <taxon>Arenicella</taxon>
    </lineage>
</organism>
<dbReference type="InterPro" id="IPR002657">
    <property type="entry name" value="BilAc:Na_symport/Acr3"/>
</dbReference>
<feature type="transmembrane region" description="Helical" evidence="5">
    <location>
        <begin position="143"/>
        <end position="161"/>
    </location>
</feature>
<dbReference type="Proteomes" id="UP000253083">
    <property type="component" value="Unassembled WGS sequence"/>
</dbReference>
<dbReference type="InterPro" id="IPR004710">
    <property type="entry name" value="Bilac:Na_transpt"/>
</dbReference>
<dbReference type="PANTHER" id="PTHR10361">
    <property type="entry name" value="SODIUM-BILE ACID COTRANSPORTER"/>
    <property type="match status" value="1"/>
</dbReference>
<dbReference type="EMBL" id="QNRT01000002">
    <property type="protein sequence ID" value="RBP51709.1"/>
    <property type="molecule type" value="Genomic_DNA"/>
</dbReference>
<dbReference type="Pfam" id="PF01758">
    <property type="entry name" value="SBF"/>
    <property type="match status" value="1"/>
</dbReference>
<keyword evidence="3 5" id="KW-1133">Transmembrane helix</keyword>
<keyword evidence="2 5" id="KW-0812">Transmembrane</keyword>
<dbReference type="RefSeq" id="WP_113954454.1">
    <property type="nucleotide sequence ID" value="NZ_QNRT01000002.1"/>
</dbReference>
<feature type="transmembrane region" description="Helical" evidence="5">
    <location>
        <begin position="68"/>
        <end position="90"/>
    </location>
</feature>
<gene>
    <name evidence="6" type="ORF">DFR28_1021142</name>
</gene>
<dbReference type="AlphaFoldDB" id="A0A395JM72"/>
<dbReference type="InParanoid" id="A0A395JM72"/>
<feature type="transmembrane region" description="Helical" evidence="5">
    <location>
        <begin position="102"/>
        <end position="123"/>
    </location>
</feature>
<evidence type="ECO:0000256" key="5">
    <source>
        <dbReference type="SAM" id="Phobius"/>
    </source>
</evidence>
<protein>
    <submittedName>
        <fullName evidence="6">BASS family bile acid:Na+ symporter</fullName>
    </submittedName>
</protein>
<dbReference type="Gene3D" id="1.20.1530.20">
    <property type="match status" value="1"/>
</dbReference>
<feature type="transmembrane region" description="Helical" evidence="5">
    <location>
        <begin position="203"/>
        <end position="226"/>
    </location>
</feature>
<keyword evidence="4 5" id="KW-0472">Membrane</keyword>
<evidence type="ECO:0000313" key="7">
    <source>
        <dbReference type="Proteomes" id="UP000253083"/>
    </source>
</evidence>
<feature type="transmembrane region" description="Helical" evidence="5">
    <location>
        <begin position="269"/>
        <end position="289"/>
    </location>
</feature>
<dbReference type="InterPro" id="IPR038770">
    <property type="entry name" value="Na+/solute_symporter_sf"/>
</dbReference>
<comment type="subcellular location">
    <subcellularLocation>
        <location evidence="1">Membrane</location>
        <topology evidence="1">Multi-pass membrane protein</topology>
    </subcellularLocation>
</comment>
<feature type="transmembrane region" description="Helical" evidence="5">
    <location>
        <begin position="12"/>
        <end position="31"/>
    </location>
</feature>
<feature type="transmembrane region" description="Helical" evidence="5">
    <location>
        <begin position="238"/>
        <end position="257"/>
    </location>
</feature>
<evidence type="ECO:0000313" key="6">
    <source>
        <dbReference type="EMBL" id="RBP51709.1"/>
    </source>
</evidence>
<name>A0A395JM72_9GAMM</name>
<evidence type="ECO:0000256" key="2">
    <source>
        <dbReference type="ARBA" id="ARBA00022692"/>
    </source>
</evidence>
<sequence>MGELFLKYEYGLAAFQLVFAMLGMGATLSVSDFKDVLREPKSVTSGTLMQLLLVPAIAFMFIEAGAQTAGIAVGIALIASIPGGTTSNIFTYMARGNAPLSISITGITTLACLITTPLILSILVTEHLPPGFSMPTEQIIKEIGFTLLLPLCMGMVILKALPHYAAWISKWCIRASILAILLIVIGSSSAGRLDLDAFGQSNTLLLLGFFAVIALVTWLVGELIGFSESDQTAIEMELIVRNINLAVLLKASLFPIVVGADNSLGDQVFLAILLYGAVQLLMAAALIVWRRRSSRA</sequence>
<evidence type="ECO:0000256" key="4">
    <source>
        <dbReference type="ARBA" id="ARBA00023136"/>
    </source>
</evidence>
<dbReference type="GO" id="GO:0016020">
    <property type="term" value="C:membrane"/>
    <property type="evidence" value="ECO:0007669"/>
    <property type="project" value="UniProtKB-SubCell"/>
</dbReference>
<feature type="transmembrane region" description="Helical" evidence="5">
    <location>
        <begin position="173"/>
        <end position="191"/>
    </location>
</feature>
<feature type="transmembrane region" description="Helical" evidence="5">
    <location>
        <begin position="43"/>
        <end position="62"/>
    </location>
</feature>
<keyword evidence="7" id="KW-1185">Reference proteome</keyword>
<reference evidence="6 7" key="1">
    <citation type="submission" date="2018-06" db="EMBL/GenBank/DDBJ databases">
        <title>Genomic Encyclopedia of Type Strains, Phase IV (KMG-IV): sequencing the most valuable type-strain genomes for metagenomic binning, comparative biology and taxonomic classification.</title>
        <authorList>
            <person name="Goeker M."/>
        </authorList>
    </citation>
    <scope>NUCLEOTIDE SEQUENCE [LARGE SCALE GENOMIC DNA]</scope>
    <source>
        <strain evidence="6 7">DSM 24032</strain>
    </source>
</reference>
<dbReference type="OrthoDB" id="9806785at2"/>
<comment type="caution">
    <text evidence="6">The sequence shown here is derived from an EMBL/GenBank/DDBJ whole genome shotgun (WGS) entry which is preliminary data.</text>
</comment>
<dbReference type="PANTHER" id="PTHR10361:SF28">
    <property type="entry name" value="P3 PROTEIN-RELATED"/>
    <property type="match status" value="1"/>
</dbReference>
<accession>A0A395JM72</accession>